<name>A0ACC0ZYH9_9ROSI</name>
<evidence type="ECO:0000313" key="2">
    <source>
        <dbReference type="Proteomes" id="UP001164250"/>
    </source>
</evidence>
<sequence>MGDICKSKSMEYKWRAMQWSRH</sequence>
<protein>
    <submittedName>
        <fullName evidence="1">Uncharacterized protein</fullName>
    </submittedName>
</protein>
<organism evidence="1 2">
    <name type="scientific">Pistacia atlantica</name>
    <dbReference type="NCBI Taxonomy" id="434234"/>
    <lineage>
        <taxon>Eukaryota</taxon>
        <taxon>Viridiplantae</taxon>
        <taxon>Streptophyta</taxon>
        <taxon>Embryophyta</taxon>
        <taxon>Tracheophyta</taxon>
        <taxon>Spermatophyta</taxon>
        <taxon>Magnoliopsida</taxon>
        <taxon>eudicotyledons</taxon>
        <taxon>Gunneridae</taxon>
        <taxon>Pentapetalae</taxon>
        <taxon>rosids</taxon>
        <taxon>malvids</taxon>
        <taxon>Sapindales</taxon>
        <taxon>Anacardiaceae</taxon>
        <taxon>Pistacia</taxon>
    </lineage>
</organism>
<evidence type="ECO:0000313" key="1">
    <source>
        <dbReference type="EMBL" id="KAJ0080058.1"/>
    </source>
</evidence>
<dbReference type="EMBL" id="CM047909">
    <property type="protein sequence ID" value="KAJ0080058.1"/>
    <property type="molecule type" value="Genomic_DNA"/>
</dbReference>
<accession>A0ACC0ZYH9</accession>
<dbReference type="Proteomes" id="UP001164250">
    <property type="component" value="Chromosome 13"/>
</dbReference>
<keyword evidence="2" id="KW-1185">Reference proteome</keyword>
<gene>
    <name evidence="1" type="ORF">Patl1_24213</name>
</gene>
<proteinExistence type="predicted"/>
<reference evidence="2" key="1">
    <citation type="journal article" date="2023" name="G3 (Bethesda)">
        <title>Genome assembly and association tests identify interacting loci associated with vigor, precocity, and sex in interspecific pistachio rootstocks.</title>
        <authorList>
            <person name="Palmer W."/>
            <person name="Jacygrad E."/>
            <person name="Sagayaradj S."/>
            <person name="Cavanaugh K."/>
            <person name="Han R."/>
            <person name="Bertier L."/>
            <person name="Beede B."/>
            <person name="Kafkas S."/>
            <person name="Golino D."/>
            <person name="Preece J."/>
            <person name="Michelmore R."/>
        </authorList>
    </citation>
    <scope>NUCLEOTIDE SEQUENCE [LARGE SCALE GENOMIC DNA]</scope>
</reference>
<comment type="caution">
    <text evidence="1">The sequence shown here is derived from an EMBL/GenBank/DDBJ whole genome shotgun (WGS) entry which is preliminary data.</text>
</comment>